<organism evidence="1 2">
    <name type="scientific">Parasponia andersonii</name>
    <name type="common">Sponia andersonii</name>
    <dbReference type="NCBI Taxonomy" id="3476"/>
    <lineage>
        <taxon>Eukaryota</taxon>
        <taxon>Viridiplantae</taxon>
        <taxon>Streptophyta</taxon>
        <taxon>Embryophyta</taxon>
        <taxon>Tracheophyta</taxon>
        <taxon>Spermatophyta</taxon>
        <taxon>Magnoliopsida</taxon>
        <taxon>eudicotyledons</taxon>
        <taxon>Gunneridae</taxon>
        <taxon>Pentapetalae</taxon>
        <taxon>rosids</taxon>
        <taxon>fabids</taxon>
        <taxon>Rosales</taxon>
        <taxon>Cannabaceae</taxon>
        <taxon>Parasponia</taxon>
    </lineage>
</organism>
<comment type="caution">
    <text evidence="1">The sequence shown here is derived from an EMBL/GenBank/DDBJ whole genome shotgun (WGS) entry which is preliminary data.</text>
</comment>
<keyword evidence="2" id="KW-1185">Reference proteome</keyword>
<evidence type="ECO:0000313" key="1">
    <source>
        <dbReference type="EMBL" id="PON78961.1"/>
    </source>
</evidence>
<sequence>HLYPWIVAPHFPGVSQATTPEIAVRASSHAACLTSPPKPSASDIAIAKLINSGSCRRRTSTEFLDPSSINVVHQFPQAKTPDLIFSTIVSRVPTITNHFRPRIVSICERIWGKSQELGFCYI</sequence>
<proteinExistence type="predicted"/>
<reference evidence="2" key="1">
    <citation type="submission" date="2016-06" db="EMBL/GenBank/DDBJ databases">
        <title>Parallel loss of symbiosis genes in relatives of nitrogen-fixing non-legume Parasponia.</title>
        <authorList>
            <person name="Van Velzen R."/>
            <person name="Holmer R."/>
            <person name="Bu F."/>
            <person name="Rutten L."/>
            <person name="Van Zeijl A."/>
            <person name="Liu W."/>
            <person name="Santuari L."/>
            <person name="Cao Q."/>
            <person name="Sharma T."/>
            <person name="Shen D."/>
            <person name="Roswanjaya Y."/>
            <person name="Wardhani T."/>
            <person name="Kalhor M.S."/>
            <person name="Jansen J."/>
            <person name="Van den Hoogen J."/>
            <person name="Gungor B."/>
            <person name="Hartog M."/>
            <person name="Hontelez J."/>
            <person name="Verver J."/>
            <person name="Yang W.-C."/>
            <person name="Schijlen E."/>
            <person name="Repin R."/>
            <person name="Schilthuizen M."/>
            <person name="Schranz E."/>
            <person name="Heidstra R."/>
            <person name="Miyata K."/>
            <person name="Fedorova E."/>
            <person name="Kohlen W."/>
            <person name="Bisseling T."/>
            <person name="Smit S."/>
            <person name="Geurts R."/>
        </authorList>
    </citation>
    <scope>NUCLEOTIDE SEQUENCE [LARGE SCALE GENOMIC DNA]</scope>
    <source>
        <strain evidence="2">cv. WU1-14</strain>
    </source>
</reference>
<name>A0A2P5E093_PARAD</name>
<gene>
    <name evidence="1" type="ORF">PanWU01x14_014620</name>
</gene>
<dbReference type="AlphaFoldDB" id="A0A2P5E093"/>
<protein>
    <submittedName>
        <fullName evidence="1">Uncharacterized protein</fullName>
    </submittedName>
</protein>
<accession>A0A2P5E093</accession>
<dbReference type="EMBL" id="JXTB01000006">
    <property type="protein sequence ID" value="PON78961.1"/>
    <property type="molecule type" value="Genomic_DNA"/>
</dbReference>
<dbReference type="Proteomes" id="UP000237105">
    <property type="component" value="Unassembled WGS sequence"/>
</dbReference>
<evidence type="ECO:0000313" key="2">
    <source>
        <dbReference type="Proteomes" id="UP000237105"/>
    </source>
</evidence>
<feature type="non-terminal residue" evidence="1">
    <location>
        <position position="1"/>
    </location>
</feature>